<feature type="domain" description="HTH tetR-type" evidence="3">
    <location>
        <begin position="12"/>
        <end position="72"/>
    </location>
</feature>
<dbReference type="Proteomes" id="UP000238304">
    <property type="component" value="Chromosome"/>
</dbReference>
<dbReference type="Pfam" id="PF00440">
    <property type="entry name" value="TetR_N"/>
    <property type="match status" value="1"/>
</dbReference>
<dbReference type="Gene3D" id="1.10.10.60">
    <property type="entry name" value="Homeodomain-like"/>
    <property type="match status" value="1"/>
</dbReference>
<evidence type="ECO:0000313" key="4">
    <source>
        <dbReference type="EMBL" id="AVM53261.1"/>
    </source>
</evidence>
<dbReference type="InterPro" id="IPR050109">
    <property type="entry name" value="HTH-type_TetR-like_transc_reg"/>
</dbReference>
<proteinExistence type="predicted"/>
<sequence>MSKQAKNGVLRAELKDRITGVTMNSFMAHGIKSVTMDNIAASLGISKRTLYEVFPDKETLLEECIRKRLKEDDEFVNSILSTTDNVMEVILRLFLWNIEKYHAMNKNFFEDIKKYPKACQLIESCRHDDSEETIKFFKEGVRQGFFRSDINFSIAELLVRNQLDLLMNSDICYEYSFIAVYESIMFTFLRGISTEKGSKVLEDFICEYRKNLINNLNSDL</sequence>
<feature type="DNA-binding region" description="H-T-H motif" evidence="2">
    <location>
        <begin position="35"/>
        <end position="54"/>
    </location>
</feature>
<dbReference type="PANTHER" id="PTHR30328">
    <property type="entry name" value="TRANSCRIPTIONAL REPRESSOR"/>
    <property type="match status" value="1"/>
</dbReference>
<name>A0ABN5IKI3_9BACE</name>
<dbReference type="InterPro" id="IPR009057">
    <property type="entry name" value="Homeodomain-like_sf"/>
</dbReference>
<keyword evidence="5" id="KW-1185">Reference proteome</keyword>
<evidence type="ECO:0000256" key="1">
    <source>
        <dbReference type="ARBA" id="ARBA00023125"/>
    </source>
</evidence>
<dbReference type="EMBL" id="CP027231">
    <property type="protein sequence ID" value="AVM53261.1"/>
    <property type="molecule type" value="Genomic_DNA"/>
</dbReference>
<protein>
    <submittedName>
        <fullName evidence="4">TetR/AcrR family transcriptional regulator</fullName>
    </submittedName>
</protein>
<evidence type="ECO:0000259" key="3">
    <source>
        <dbReference type="PROSITE" id="PS50977"/>
    </source>
</evidence>
<dbReference type="SUPFAM" id="SSF46689">
    <property type="entry name" value="Homeodomain-like"/>
    <property type="match status" value="1"/>
</dbReference>
<evidence type="ECO:0000313" key="5">
    <source>
        <dbReference type="Proteomes" id="UP000238304"/>
    </source>
</evidence>
<dbReference type="RefSeq" id="WP_106041752.1">
    <property type="nucleotide sequence ID" value="NZ_CALHZC010000002.1"/>
</dbReference>
<keyword evidence="1 2" id="KW-0238">DNA-binding</keyword>
<evidence type="ECO:0000256" key="2">
    <source>
        <dbReference type="PROSITE-ProRule" id="PRU00335"/>
    </source>
</evidence>
<dbReference type="PROSITE" id="PS50977">
    <property type="entry name" value="HTH_TETR_2"/>
    <property type="match status" value="1"/>
</dbReference>
<gene>
    <name evidence="4" type="ORF">C4H11_10260</name>
</gene>
<reference evidence="4 5" key="1">
    <citation type="submission" date="2018-02" db="EMBL/GenBank/DDBJ databases">
        <authorList>
            <person name="Holder M.E."/>
            <person name="Ajami N.J."/>
            <person name="Petrosino J.F."/>
        </authorList>
    </citation>
    <scope>NUCLEOTIDE SEQUENCE [LARGE SCALE GENOMIC DNA]</scope>
    <source>
        <strain evidence="4 5">ATCC 33285</strain>
    </source>
</reference>
<organism evidence="4 5">
    <name type="scientific">Bacteroides zoogleoformans</name>
    <dbReference type="NCBI Taxonomy" id="28119"/>
    <lineage>
        <taxon>Bacteria</taxon>
        <taxon>Pseudomonadati</taxon>
        <taxon>Bacteroidota</taxon>
        <taxon>Bacteroidia</taxon>
        <taxon>Bacteroidales</taxon>
        <taxon>Bacteroidaceae</taxon>
        <taxon>Bacteroides</taxon>
    </lineage>
</organism>
<dbReference type="InterPro" id="IPR001647">
    <property type="entry name" value="HTH_TetR"/>
</dbReference>
<dbReference type="Gene3D" id="1.10.357.10">
    <property type="entry name" value="Tetracycline Repressor, domain 2"/>
    <property type="match status" value="1"/>
</dbReference>
<dbReference type="PANTHER" id="PTHR30328:SF54">
    <property type="entry name" value="HTH-TYPE TRANSCRIPTIONAL REPRESSOR SCO4008"/>
    <property type="match status" value="1"/>
</dbReference>
<accession>A0ABN5IKI3</accession>